<sequence>MNSLQSASKYSMLFNSPQLSYSIPDRFSDSSNMKTNTISYFKVNLTGPKISEFITQLTEQVRRISPGFSFNTNKEQPLEQVLGLYKSAVDKFMENYSKQLKGDYKKRSKGSVGGDIQVNEMNCPQDAKETMKKLLKYEQLLKKKEESLNYEKNRLFEQCENLKIIERNMQESHNSYEREKNEWYEEKVRDVERLENEKTRFNHEKEELEKIAIELKEIKCRIEIKEKEALSSFKIREENLKVFEKCLKDTKEELLEEKNKSTKEKINIEQEKWNLAQMQRKINEKEALLTLRNDHLALARAEVEKTKVELQQMKTKIDIENSQLQLAKKKFAMEKKKFEEQDQKFSLQNPNEISTVNLSYEGTLQSSFTYENKSIELTERENEIEKAYTELTQQMERFNAELEIREDCLEAEERRIILKAKELDTKIQELQEIEYFLLESKAHLEEFRISAIEEIETQIKSLQTLSVGLNQQKAHIEFLLDRLNRNIALVKRFGGDLKVIEEANCEHSPDSSPRYYGKIIQEDANKYLKDKEGQDYEADKEFGEEFEEFKDLS</sequence>
<gene>
    <name evidence="2" type="ORF">SteCoe_28935</name>
</gene>
<reference evidence="2 3" key="1">
    <citation type="submission" date="2016-11" db="EMBL/GenBank/DDBJ databases">
        <title>The macronuclear genome of Stentor coeruleus: a giant cell with tiny introns.</title>
        <authorList>
            <person name="Slabodnick M."/>
            <person name="Ruby J.G."/>
            <person name="Reiff S.B."/>
            <person name="Swart E.C."/>
            <person name="Gosai S."/>
            <person name="Prabakaran S."/>
            <person name="Witkowska E."/>
            <person name="Larue G.E."/>
            <person name="Fisher S."/>
            <person name="Freeman R.M."/>
            <person name="Gunawardena J."/>
            <person name="Chu W."/>
            <person name="Stover N.A."/>
            <person name="Gregory B.D."/>
            <person name="Nowacki M."/>
            <person name="Derisi J."/>
            <person name="Roy S.W."/>
            <person name="Marshall W.F."/>
            <person name="Sood P."/>
        </authorList>
    </citation>
    <scope>NUCLEOTIDE SEQUENCE [LARGE SCALE GENOMIC DNA]</scope>
    <source>
        <strain evidence="2">WM001</strain>
    </source>
</reference>
<accession>A0A1R2B726</accession>
<dbReference type="EMBL" id="MPUH01000889">
    <property type="protein sequence ID" value="OMJ72578.1"/>
    <property type="molecule type" value="Genomic_DNA"/>
</dbReference>
<evidence type="ECO:0000313" key="2">
    <source>
        <dbReference type="EMBL" id="OMJ72578.1"/>
    </source>
</evidence>
<feature type="coiled-coil region" evidence="1">
    <location>
        <begin position="370"/>
        <end position="401"/>
    </location>
</feature>
<feature type="coiled-coil region" evidence="1">
    <location>
        <begin position="127"/>
        <end position="341"/>
    </location>
</feature>
<dbReference type="Proteomes" id="UP000187209">
    <property type="component" value="Unassembled WGS sequence"/>
</dbReference>
<name>A0A1R2B726_9CILI</name>
<protein>
    <submittedName>
        <fullName evidence="2">Uncharacterized protein</fullName>
    </submittedName>
</protein>
<proteinExistence type="predicted"/>
<dbReference type="AlphaFoldDB" id="A0A1R2B726"/>
<keyword evidence="3" id="KW-1185">Reference proteome</keyword>
<keyword evidence="1" id="KW-0175">Coiled coil</keyword>
<organism evidence="2 3">
    <name type="scientific">Stentor coeruleus</name>
    <dbReference type="NCBI Taxonomy" id="5963"/>
    <lineage>
        <taxon>Eukaryota</taxon>
        <taxon>Sar</taxon>
        <taxon>Alveolata</taxon>
        <taxon>Ciliophora</taxon>
        <taxon>Postciliodesmatophora</taxon>
        <taxon>Heterotrichea</taxon>
        <taxon>Heterotrichida</taxon>
        <taxon>Stentoridae</taxon>
        <taxon>Stentor</taxon>
    </lineage>
</organism>
<evidence type="ECO:0000256" key="1">
    <source>
        <dbReference type="SAM" id="Coils"/>
    </source>
</evidence>
<comment type="caution">
    <text evidence="2">The sequence shown here is derived from an EMBL/GenBank/DDBJ whole genome shotgun (WGS) entry which is preliminary data.</text>
</comment>
<evidence type="ECO:0000313" key="3">
    <source>
        <dbReference type="Proteomes" id="UP000187209"/>
    </source>
</evidence>